<name>A0AAV2IBA4_LYMST</name>
<accession>A0AAV2IBA4</accession>
<reference evidence="3 4" key="1">
    <citation type="submission" date="2024-04" db="EMBL/GenBank/DDBJ databases">
        <authorList>
            <consortium name="Genoscope - CEA"/>
            <person name="William W."/>
        </authorList>
    </citation>
    <scope>NUCLEOTIDE SEQUENCE [LARGE SCALE GENOMIC DNA]</scope>
</reference>
<keyword evidence="1" id="KW-0433">Leucine-rich repeat</keyword>
<dbReference type="InterPro" id="IPR001611">
    <property type="entry name" value="Leu-rich_rpt"/>
</dbReference>
<dbReference type="AlphaFoldDB" id="A0AAV2IBA4"/>
<dbReference type="PANTHER" id="PTHR48051:SF1">
    <property type="entry name" value="RAS SUPPRESSOR PROTEIN 1"/>
    <property type="match status" value="1"/>
</dbReference>
<dbReference type="Proteomes" id="UP001497497">
    <property type="component" value="Unassembled WGS sequence"/>
</dbReference>
<protein>
    <submittedName>
        <fullName evidence="3">Uncharacterized protein</fullName>
    </submittedName>
</protein>
<comment type="caution">
    <text evidence="3">The sequence shown here is derived from an EMBL/GenBank/DDBJ whole genome shotgun (WGS) entry which is preliminary data.</text>
</comment>
<dbReference type="InterPro" id="IPR032675">
    <property type="entry name" value="LRR_dom_sf"/>
</dbReference>
<feature type="non-terminal residue" evidence="3">
    <location>
        <position position="1"/>
    </location>
</feature>
<evidence type="ECO:0000313" key="4">
    <source>
        <dbReference type="Proteomes" id="UP001497497"/>
    </source>
</evidence>
<gene>
    <name evidence="3" type="ORF">GSLYS_00017635001</name>
</gene>
<evidence type="ECO:0000256" key="2">
    <source>
        <dbReference type="ARBA" id="ARBA00022737"/>
    </source>
</evidence>
<dbReference type="SMART" id="SM00369">
    <property type="entry name" value="LRR_TYP"/>
    <property type="match status" value="4"/>
</dbReference>
<evidence type="ECO:0000313" key="3">
    <source>
        <dbReference type="EMBL" id="CAL1544122.1"/>
    </source>
</evidence>
<keyword evidence="2" id="KW-0677">Repeat</keyword>
<dbReference type="EMBL" id="CAXITT010000598">
    <property type="protein sequence ID" value="CAL1544122.1"/>
    <property type="molecule type" value="Genomic_DNA"/>
</dbReference>
<dbReference type="Gene3D" id="3.80.10.10">
    <property type="entry name" value="Ribonuclease Inhibitor"/>
    <property type="match status" value="1"/>
</dbReference>
<dbReference type="GO" id="GO:0005737">
    <property type="term" value="C:cytoplasm"/>
    <property type="evidence" value="ECO:0007669"/>
    <property type="project" value="TreeGrafter"/>
</dbReference>
<organism evidence="3 4">
    <name type="scientific">Lymnaea stagnalis</name>
    <name type="common">Great pond snail</name>
    <name type="synonym">Helix stagnalis</name>
    <dbReference type="NCBI Taxonomy" id="6523"/>
    <lineage>
        <taxon>Eukaryota</taxon>
        <taxon>Metazoa</taxon>
        <taxon>Spiralia</taxon>
        <taxon>Lophotrochozoa</taxon>
        <taxon>Mollusca</taxon>
        <taxon>Gastropoda</taxon>
        <taxon>Heterobranchia</taxon>
        <taxon>Euthyneura</taxon>
        <taxon>Panpulmonata</taxon>
        <taxon>Hygrophila</taxon>
        <taxon>Lymnaeoidea</taxon>
        <taxon>Lymnaeidae</taxon>
        <taxon>Lymnaea</taxon>
    </lineage>
</organism>
<keyword evidence="4" id="KW-1185">Reference proteome</keyword>
<dbReference type="InterPro" id="IPR050216">
    <property type="entry name" value="LRR_domain-containing"/>
</dbReference>
<sequence>KQTDGTPPDLIHKAQFELGFNSFKGGNSAPPSCSNNKLTAHGLEFGAKQYLSKLEENLQLPESNVILEKHKQLFCLLPSPLSVEALRFPLMSSVYSNQNQNLHFLCPGQMADFHLMNHPGVPINKDELGDLKLWTEPLKLANALLLLQKHTLPNKLSSLCAGAENFQSNKMHQLEMAFKRLHRLYLMHLLFYNRSEELSVEQIDTVEKLLENSQKSDLAGFAKLFSYIPGQSGLFCSAHKLANSPASGIHEFSVEKFHGLSSNISVIHLEKNPLSELPDEFFSHFHNLTQLWLDGCNIVELPPMQNNTCLEELHIKGNRLQTLLEDMKQLTSLKVLDISDNPLELLPQVVSTFESLVELYADNIGTVDLMIVCPLKCLRKLSVAYNYIESIPDTMSELPLTYLDMSGLPFIPKGTSFSLQTLNLFLDKYIVYKRITAKERVEMVENVEANSEKKSNVAKLTELNKILFQNYPRLGNMSKHNGFILIL</sequence>
<dbReference type="InterPro" id="IPR003591">
    <property type="entry name" value="Leu-rich_rpt_typical-subtyp"/>
</dbReference>
<dbReference type="PANTHER" id="PTHR48051">
    <property type="match status" value="1"/>
</dbReference>
<dbReference type="SUPFAM" id="SSF52075">
    <property type="entry name" value="Outer arm dynein light chain 1"/>
    <property type="match status" value="1"/>
</dbReference>
<proteinExistence type="predicted"/>
<evidence type="ECO:0000256" key="1">
    <source>
        <dbReference type="ARBA" id="ARBA00022614"/>
    </source>
</evidence>
<dbReference type="Pfam" id="PF00560">
    <property type="entry name" value="LRR_1"/>
    <property type="match status" value="1"/>
</dbReference>